<comment type="function">
    <text evidence="2 8">The glycine cleavage system catalyzes the degradation of glycine. The P protein binds the alpha-amino group of glycine through its pyridoxal phosphate cofactor; CO(2) is released and the remaining methylamine moiety is then transferred to the lipoamide cofactor of the H protein.</text>
</comment>
<dbReference type="Pfam" id="PF21478">
    <property type="entry name" value="GcvP2_C"/>
    <property type="match status" value="1"/>
</dbReference>
<dbReference type="Gene3D" id="3.40.640.10">
    <property type="entry name" value="Type I PLP-dependent aspartate aminotransferase-like (Major domain)"/>
    <property type="match status" value="2"/>
</dbReference>
<dbReference type="InterPro" id="IPR015421">
    <property type="entry name" value="PyrdxlP-dep_Trfase_major"/>
</dbReference>
<dbReference type="GO" id="GO:0004375">
    <property type="term" value="F:glycine dehydrogenase (decarboxylating) activity"/>
    <property type="evidence" value="ECO:0007669"/>
    <property type="project" value="UniProtKB-EC"/>
</dbReference>
<dbReference type="EMBL" id="CP040871">
    <property type="protein sequence ID" value="QDA56542.1"/>
    <property type="molecule type" value="Genomic_DNA"/>
</dbReference>
<evidence type="ECO:0000256" key="8">
    <source>
        <dbReference type="HAMAP-Rule" id="MF_00711"/>
    </source>
</evidence>
<reference evidence="12 13" key="1">
    <citation type="submission" date="2019-06" db="EMBL/GenBank/DDBJ databases">
        <title>Thermomonas aquatica sp. nov., isolated from an industrial wastewater treatment plant.</title>
        <authorList>
            <person name="Jeon J.H."/>
            <person name="Park D.-S."/>
        </authorList>
    </citation>
    <scope>NUCLEOTIDE SEQUENCE [LARGE SCALE GENOMIC DNA]</scope>
    <source>
        <strain evidence="12 13">SY21</strain>
    </source>
</reference>
<dbReference type="Gene3D" id="3.90.1150.10">
    <property type="entry name" value="Aspartate Aminotransferase, domain 1"/>
    <property type="match status" value="2"/>
</dbReference>
<evidence type="ECO:0000313" key="12">
    <source>
        <dbReference type="EMBL" id="QDA56542.1"/>
    </source>
</evidence>
<comment type="subunit">
    <text evidence="4 8">The glycine cleavage system is composed of four proteins: P, T, L and H.</text>
</comment>
<dbReference type="PANTHER" id="PTHR11773">
    <property type="entry name" value="GLYCINE DEHYDROGENASE, DECARBOXYLATING"/>
    <property type="match status" value="1"/>
</dbReference>
<dbReference type="GO" id="GO:0016594">
    <property type="term" value="F:glycine binding"/>
    <property type="evidence" value="ECO:0007669"/>
    <property type="project" value="TreeGrafter"/>
</dbReference>
<dbReference type="KEGG" id="thes:FHQ07_04035"/>
<dbReference type="SUPFAM" id="SSF53383">
    <property type="entry name" value="PLP-dependent transferases"/>
    <property type="match status" value="2"/>
</dbReference>
<organism evidence="12 13">
    <name type="scientific">Thermomonas aquatica</name>
    <dbReference type="NCBI Taxonomy" id="2202149"/>
    <lineage>
        <taxon>Bacteria</taxon>
        <taxon>Pseudomonadati</taxon>
        <taxon>Pseudomonadota</taxon>
        <taxon>Gammaproteobacteria</taxon>
        <taxon>Lysobacterales</taxon>
        <taxon>Lysobacteraceae</taxon>
        <taxon>Thermomonas</taxon>
    </lineage>
</organism>
<evidence type="ECO:0000259" key="10">
    <source>
        <dbReference type="Pfam" id="PF02347"/>
    </source>
</evidence>
<dbReference type="HAMAP" id="MF_00711">
    <property type="entry name" value="GcvP"/>
    <property type="match status" value="1"/>
</dbReference>
<dbReference type="FunFam" id="3.90.1150.10:FF:000007">
    <property type="entry name" value="Glycine dehydrogenase (decarboxylating), mitochondrial"/>
    <property type="match status" value="1"/>
</dbReference>
<dbReference type="AlphaFoldDB" id="A0A5B7ZRX6"/>
<evidence type="ECO:0000313" key="13">
    <source>
        <dbReference type="Proteomes" id="UP000308149"/>
    </source>
</evidence>
<dbReference type="GO" id="GO:0005960">
    <property type="term" value="C:glycine cleavage complex"/>
    <property type="evidence" value="ECO:0007669"/>
    <property type="project" value="TreeGrafter"/>
</dbReference>
<dbReference type="InterPro" id="IPR049316">
    <property type="entry name" value="GDC-P_C"/>
</dbReference>
<protein>
    <recommendedName>
        <fullName evidence="8">Glycine dehydrogenase (decarboxylating)</fullName>
        <ecNumber evidence="8">1.4.4.2</ecNumber>
    </recommendedName>
    <alternativeName>
        <fullName evidence="8">Glycine cleavage system P-protein</fullName>
    </alternativeName>
    <alternativeName>
        <fullName evidence="8">Glycine decarboxylase</fullName>
    </alternativeName>
    <alternativeName>
        <fullName evidence="8">Glycine dehydrogenase (aminomethyl-transferring)</fullName>
    </alternativeName>
</protein>
<evidence type="ECO:0000256" key="9">
    <source>
        <dbReference type="PIRSR" id="PIRSR603437-50"/>
    </source>
</evidence>
<feature type="modified residue" description="N6-(pyridoxal phosphate)lysine" evidence="8 9">
    <location>
        <position position="712"/>
    </location>
</feature>
<keyword evidence="13" id="KW-1185">Reference proteome</keyword>
<comment type="similarity">
    <text evidence="3 8">Belongs to the GcvP family.</text>
</comment>
<dbReference type="GO" id="GO:0019464">
    <property type="term" value="P:glycine decarboxylation via glycine cleavage system"/>
    <property type="evidence" value="ECO:0007669"/>
    <property type="project" value="UniProtKB-UniRule"/>
</dbReference>
<gene>
    <name evidence="8 12" type="primary">gcvP</name>
    <name evidence="12" type="ORF">FHQ07_04035</name>
</gene>
<feature type="domain" description="Glycine cleavage system P-protein N-terminal" evidence="10">
    <location>
        <begin position="18"/>
        <end position="446"/>
    </location>
</feature>
<dbReference type="CDD" id="cd00613">
    <property type="entry name" value="GDC-P"/>
    <property type="match status" value="2"/>
</dbReference>
<evidence type="ECO:0000259" key="11">
    <source>
        <dbReference type="Pfam" id="PF21478"/>
    </source>
</evidence>
<evidence type="ECO:0000256" key="7">
    <source>
        <dbReference type="ARBA" id="ARBA00049026"/>
    </source>
</evidence>
<dbReference type="InterPro" id="IPR049315">
    <property type="entry name" value="GDC-P_N"/>
</dbReference>
<dbReference type="Proteomes" id="UP000308149">
    <property type="component" value="Chromosome"/>
</dbReference>
<dbReference type="InterPro" id="IPR003437">
    <property type="entry name" value="GcvP"/>
</dbReference>
<dbReference type="NCBIfam" id="NF001696">
    <property type="entry name" value="PRK00451.1"/>
    <property type="match status" value="1"/>
</dbReference>
<evidence type="ECO:0000256" key="6">
    <source>
        <dbReference type="ARBA" id="ARBA00023002"/>
    </source>
</evidence>
<dbReference type="GO" id="GO:0030170">
    <property type="term" value="F:pyridoxal phosphate binding"/>
    <property type="evidence" value="ECO:0007669"/>
    <property type="project" value="TreeGrafter"/>
</dbReference>
<keyword evidence="5 8" id="KW-0663">Pyridoxal phosphate</keyword>
<evidence type="ECO:0000256" key="1">
    <source>
        <dbReference type="ARBA" id="ARBA00001933"/>
    </source>
</evidence>
<dbReference type="PANTHER" id="PTHR11773:SF1">
    <property type="entry name" value="GLYCINE DEHYDROGENASE (DECARBOXYLATING), MITOCHONDRIAL"/>
    <property type="match status" value="1"/>
</dbReference>
<dbReference type="RefSeq" id="WP_139715499.1">
    <property type="nucleotide sequence ID" value="NZ_CP040871.1"/>
</dbReference>
<sequence length="978" mass="105957">MTQPSLRSLEHHDAFIARHIGPNDGEIASMLKIVGHASLEALTDAIVPASIKSASPLALPPAISEVEALAKIRGIAGKNRVFRSFIGQGYYGTHTPNVILRNILENPAWYTAYTPYQAEISQGRMEALINFQTMCAELTGMEIANASLLDEATAAAEAMTLAKRSAKSKSNTFLVSGDTHPQTIELLRTRAEPLDIAIELANSAEQWQAAMDKGDFFGVLIQYPASSGWLHDWTQDCETIHARGALVVFATDLLALTLLKSPGEMGADIVIGNTQRFGVPFGFGGPHAAFMACRDAYKRSMPGRLIGVSVDAEGNKAYRLTLQTREQHIRREKATSNICTAQVLLAVMASMYAVYHGPDGLTRIAQRVHRLASILKAGLAQLGYSHDHHGTAFDTISLKTDGKTDALMARAQAHGVNLRKAWNDYICISLDETATRADIELLWRIFGGDDATLPDIDALDASAPSLIPSGLQRSSKFLTHPVFNTHHSEHELLRYMRSLADKDLAMDRTMIPLGSCTMKLNATAEMIPVTWPEFGNLHPLAPADQAQGYKELIGGLEDMLVECTGYDAVSLQPNSGAQGEYAGLLAIRAHHASRGEAHRDICLIPESAHGTNPASAQMCGMQVVVTKCDGNGNVDVEDIRRMAEKYSDRLAAIMITYPSTHGVFEEDVVAICQIVHQHGGQVYTDGANMNALVGVAKPGKWGSDVSHLNLHKTFCIPHGGGGPGVGPCAVKSHLAPFLPKAVQADGFATAGIGNGALVSAASYGSASILPISWMYITLMGAEGLRKATQVAMLNANYLAKRLAAHYPTLYTGRNGLVAHECILDLRPIKDATGISAEDVAKRLIDFGFHAPTLSFPVAGTLMVEPTESESLHELDRFIDAMIQIREEIRMVERGELDREDNPLKHAPHTATQAAAAEWNHGYSRELAVFPLATLRQQKYWPPVARVDNVYGDKNVFCSCVPIGDFKDEPEAFSEPMAV</sequence>
<feature type="domain" description="Glycine dehydrogenase C-terminal" evidence="11">
    <location>
        <begin position="787"/>
        <end position="908"/>
    </location>
</feature>
<proteinExistence type="inferred from homology"/>
<evidence type="ECO:0000256" key="2">
    <source>
        <dbReference type="ARBA" id="ARBA00003788"/>
    </source>
</evidence>
<name>A0A5B7ZRX6_9GAMM</name>
<evidence type="ECO:0000256" key="5">
    <source>
        <dbReference type="ARBA" id="ARBA00022898"/>
    </source>
</evidence>
<comment type="cofactor">
    <cofactor evidence="1 8 9">
        <name>pyridoxal 5'-phosphate</name>
        <dbReference type="ChEBI" id="CHEBI:597326"/>
    </cofactor>
</comment>
<dbReference type="OrthoDB" id="9801272at2"/>
<feature type="domain" description="Glycine cleavage system P-protein N-terminal" evidence="10">
    <location>
        <begin position="458"/>
        <end position="739"/>
    </location>
</feature>
<keyword evidence="6 8" id="KW-0560">Oxidoreductase</keyword>
<dbReference type="InterPro" id="IPR015424">
    <property type="entry name" value="PyrdxlP-dep_Trfase"/>
</dbReference>
<evidence type="ECO:0000256" key="4">
    <source>
        <dbReference type="ARBA" id="ARBA00011690"/>
    </source>
</evidence>
<accession>A0A5B7ZRX6</accession>
<evidence type="ECO:0000256" key="3">
    <source>
        <dbReference type="ARBA" id="ARBA00010756"/>
    </source>
</evidence>
<dbReference type="NCBIfam" id="NF003346">
    <property type="entry name" value="PRK04366.1"/>
    <property type="match status" value="1"/>
</dbReference>
<dbReference type="InterPro" id="IPR015422">
    <property type="entry name" value="PyrdxlP-dep_Trfase_small"/>
</dbReference>
<dbReference type="EC" id="1.4.4.2" evidence="8"/>
<dbReference type="FunFam" id="3.40.640.10:FF:000007">
    <property type="entry name" value="glycine dehydrogenase (Decarboxylating), mitochondrial"/>
    <property type="match status" value="1"/>
</dbReference>
<dbReference type="InterPro" id="IPR020581">
    <property type="entry name" value="GDC_P"/>
</dbReference>
<dbReference type="FunFam" id="3.40.640.10:FF:000005">
    <property type="entry name" value="Glycine dehydrogenase (decarboxylating), mitochondrial"/>
    <property type="match status" value="1"/>
</dbReference>
<dbReference type="NCBIfam" id="TIGR00461">
    <property type="entry name" value="gcvP"/>
    <property type="match status" value="1"/>
</dbReference>
<comment type="catalytic activity">
    <reaction evidence="7 8">
        <text>N(6)-[(R)-lipoyl]-L-lysyl-[glycine-cleavage complex H protein] + glycine + H(+) = N(6)-[(R)-S(8)-aminomethyldihydrolipoyl]-L-lysyl-[glycine-cleavage complex H protein] + CO2</text>
        <dbReference type="Rhea" id="RHEA:24304"/>
        <dbReference type="Rhea" id="RHEA-COMP:10494"/>
        <dbReference type="Rhea" id="RHEA-COMP:10495"/>
        <dbReference type="ChEBI" id="CHEBI:15378"/>
        <dbReference type="ChEBI" id="CHEBI:16526"/>
        <dbReference type="ChEBI" id="CHEBI:57305"/>
        <dbReference type="ChEBI" id="CHEBI:83099"/>
        <dbReference type="ChEBI" id="CHEBI:83143"/>
        <dbReference type="EC" id="1.4.4.2"/>
    </reaction>
</comment>
<dbReference type="GO" id="GO:0005829">
    <property type="term" value="C:cytosol"/>
    <property type="evidence" value="ECO:0007669"/>
    <property type="project" value="TreeGrafter"/>
</dbReference>
<dbReference type="Pfam" id="PF02347">
    <property type="entry name" value="GDC-P"/>
    <property type="match status" value="2"/>
</dbReference>